<sequence length="158" mass="17081">MEHHLLGKETHLADCIEDRWIKKKREPITGKRERTARHGKGYKVAGVPGVRDRWKPAPAEAGVIPPRVKGAKGRQGEAAPKDGFHVLWHTCASIMLEAGESVATPARWLGHSSPAVTLGYYAHFMPEAGSKGRTALDGLPGRAGDEHASRNSPDSPQG</sequence>
<dbReference type="EMBL" id="JBHSNZ010000008">
    <property type="protein sequence ID" value="MFC5808676.1"/>
    <property type="molecule type" value="Genomic_DNA"/>
</dbReference>
<dbReference type="Gene3D" id="1.10.443.10">
    <property type="entry name" value="Intergrase catalytic core"/>
    <property type="match status" value="1"/>
</dbReference>
<evidence type="ECO:0008006" key="5">
    <source>
        <dbReference type="Google" id="ProtNLM"/>
    </source>
</evidence>
<keyword evidence="4" id="KW-1185">Reference proteome</keyword>
<feature type="region of interest" description="Disordered" evidence="2">
    <location>
        <begin position="43"/>
        <end position="78"/>
    </location>
</feature>
<dbReference type="Proteomes" id="UP001596112">
    <property type="component" value="Unassembled WGS sequence"/>
</dbReference>
<organism evidence="3 4">
    <name type="scientific">Streptomyces heilongjiangensis</name>
    <dbReference type="NCBI Taxonomy" id="945052"/>
    <lineage>
        <taxon>Bacteria</taxon>
        <taxon>Bacillati</taxon>
        <taxon>Actinomycetota</taxon>
        <taxon>Actinomycetes</taxon>
        <taxon>Kitasatosporales</taxon>
        <taxon>Streptomycetaceae</taxon>
        <taxon>Streptomyces</taxon>
    </lineage>
</organism>
<evidence type="ECO:0000313" key="4">
    <source>
        <dbReference type="Proteomes" id="UP001596112"/>
    </source>
</evidence>
<reference evidence="4" key="1">
    <citation type="journal article" date="2019" name="Int. J. Syst. Evol. Microbiol.">
        <title>The Global Catalogue of Microorganisms (GCM) 10K type strain sequencing project: providing services to taxonomists for standard genome sequencing and annotation.</title>
        <authorList>
            <consortium name="The Broad Institute Genomics Platform"/>
            <consortium name="The Broad Institute Genome Sequencing Center for Infectious Disease"/>
            <person name="Wu L."/>
            <person name="Ma J."/>
        </authorList>
    </citation>
    <scope>NUCLEOTIDE SEQUENCE [LARGE SCALE GENOMIC DNA]</scope>
    <source>
        <strain evidence="4">JCM 9918</strain>
    </source>
</reference>
<name>A0ABW1B7C0_9ACTN</name>
<keyword evidence="1" id="KW-0233">DNA recombination</keyword>
<dbReference type="RefSeq" id="WP_272169452.1">
    <property type="nucleotide sequence ID" value="NZ_JAQOSL010000010.1"/>
</dbReference>
<dbReference type="SUPFAM" id="SSF56349">
    <property type="entry name" value="DNA breaking-rejoining enzymes"/>
    <property type="match status" value="1"/>
</dbReference>
<gene>
    <name evidence="3" type="ORF">ACFQGO_14360</name>
</gene>
<evidence type="ECO:0000256" key="2">
    <source>
        <dbReference type="SAM" id="MobiDB-lite"/>
    </source>
</evidence>
<comment type="caution">
    <text evidence="3">The sequence shown here is derived from an EMBL/GenBank/DDBJ whole genome shotgun (WGS) entry which is preliminary data.</text>
</comment>
<evidence type="ECO:0000256" key="1">
    <source>
        <dbReference type="ARBA" id="ARBA00023172"/>
    </source>
</evidence>
<protein>
    <recommendedName>
        <fullName evidence="5">Tyr recombinase domain-containing protein</fullName>
    </recommendedName>
</protein>
<proteinExistence type="predicted"/>
<feature type="region of interest" description="Disordered" evidence="2">
    <location>
        <begin position="131"/>
        <end position="158"/>
    </location>
</feature>
<accession>A0ABW1B7C0</accession>
<evidence type="ECO:0000313" key="3">
    <source>
        <dbReference type="EMBL" id="MFC5808676.1"/>
    </source>
</evidence>
<dbReference type="InterPro" id="IPR011010">
    <property type="entry name" value="DNA_brk_join_enz"/>
</dbReference>
<dbReference type="InterPro" id="IPR013762">
    <property type="entry name" value="Integrase-like_cat_sf"/>
</dbReference>